<organism evidence="4 5">
    <name type="scientific">Ditylenchus dipsaci</name>
    <dbReference type="NCBI Taxonomy" id="166011"/>
    <lineage>
        <taxon>Eukaryota</taxon>
        <taxon>Metazoa</taxon>
        <taxon>Ecdysozoa</taxon>
        <taxon>Nematoda</taxon>
        <taxon>Chromadorea</taxon>
        <taxon>Rhabditida</taxon>
        <taxon>Tylenchina</taxon>
        <taxon>Tylenchomorpha</taxon>
        <taxon>Sphaerularioidea</taxon>
        <taxon>Anguinidae</taxon>
        <taxon>Anguininae</taxon>
        <taxon>Ditylenchus</taxon>
    </lineage>
</organism>
<feature type="region of interest" description="Disordered" evidence="1">
    <location>
        <begin position="1"/>
        <end position="40"/>
    </location>
</feature>
<feature type="compositionally biased region" description="Polar residues" evidence="1">
    <location>
        <begin position="90"/>
        <end position="104"/>
    </location>
</feature>
<feature type="domain" description="Carboxylesterase type B" evidence="3">
    <location>
        <begin position="191"/>
        <end position="684"/>
    </location>
</feature>
<accession>A0A915DZ61</accession>
<evidence type="ECO:0000256" key="2">
    <source>
        <dbReference type="SAM" id="Phobius"/>
    </source>
</evidence>
<name>A0A915DZ61_9BILA</name>
<keyword evidence="2" id="KW-0472">Membrane</keyword>
<evidence type="ECO:0000259" key="3">
    <source>
        <dbReference type="Pfam" id="PF00135"/>
    </source>
</evidence>
<proteinExistence type="predicted"/>
<dbReference type="InterPro" id="IPR002018">
    <property type="entry name" value="CarbesteraseB"/>
</dbReference>
<evidence type="ECO:0000313" key="5">
    <source>
        <dbReference type="WBParaSite" id="jg24735"/>
    </source>
</evidence>
<feature type="compositionally biased region" description="Basic and acidic residues" evidence="1">
    <location>
        <begin position="79"/>
        <end position="89"/>
    </location>
</feature>
<dbReference type="WBParaSite" id="jg24735">
    <property type="protein sequence ID" value="jg24735"/>
    <property type="gene ID" value="jg24735"/>
</dbReference>
<keyword evidence="4" id="KW-1185">Reference proteome</keyword>
<evidence type="ECO:0000256" key="1">
    <source>
        <dbReference type="SAM" id="MobiDB-lite"/>
    </source>
</evidence>
<keyword evidence="2" id="KW-0812">Transmembrane</keyword>
<feature type="region of interest" description="Disordered" evidence="1">
    <location>
        <begin position="79"/>
        <end position="138"/>
    </location>
</feature>
<reference evidence="5" key="1">
    <citation type="submission" date="2022-11" db="UniProtKB">
        <authorList>
            <consortium name="WormBaseParasite"/>
        </authorList>
    </citation>
    <scope>IDENTIFICATION</scope>
</reference>
<dbReference type="SUPFAM" id="SSF53474">
    <property type="entry name" value="alpha/beta-Hydrolases"/>
    <property type="match status" value="1"/>
</dbReference>
<evidence type="ECO:0000313" key="4">
    <source>
        <dbReference type="Proteomes" id="UP000887574"/>
    </source>
</evidence>
<feature type="compositionally biased region" description="Low complexity" evidence="1">
    <location>
        <begin position="110"/>
        <end position="138"/>
    </location>
</feature>
<dbReference type="Pfam" id="PF00135">
    <property type="entry name" value="COesterase"/>
    <property type="match status" value="1"/>
</dbReference>
<dbReference type="AlphaFoldDB" id="A0A915DZ61"/>
<dbReference type="Proteomes" id="UP000887574">
    <property type="component" value="Unplaced"/>
</dbReference>
<dbReference type="InterPro" id="IPR050309">
    <property type="entry name" value="Type-B_Carboxylest/Lipase"/>
</dbReference>
<sequence length="733" mass="80327">MSRETQQSTQQSVEPTSASFATTVASVSREPMDPEEEIPSKSVPFYKNRRIWLIVAVIIGLLVLVGVLVLVLLLTRKGPEEAKSEHQKSASEVTSSNNDVSSSYPAGVNTTSSGKSSYSSTTSTASTSYDPTASTTSGPTAATELTVIATIEATTTTTEAPPVNNEDVNVIDSLETAHKGKVVVHKRNLLGLKKYYGNGVANVFLGVPYAQRISEKSRYDYATNLEKEAKNYNRSAFGNFCLQPASSSLDFLTQNHFDDQLVGVEMSDDCLTANIFAPYQRKVRNLYPVYVHFHGGFLVRGSSAELGDGIIDTLVARGILVVTLNYRLGPAGFLEMPGSQKGYPKHSKNRGLYDQMVALTWIRQNIGAFGGDPDKITIGGQGSGACTAELIATSEDPDLMPFKRVILQSGTLGMCMQNSYGHQEQSSGQLFIEKECHDVNWDSWVSGDIDVLYESAMNNCVKSLDLKSTSKLTADIPAWELSLPDSMFKFPANPLKKKKLEVLMGVSDYAFASYDLQLRNRSDFLVVVAGHSPPAQSNDGRSYVESALEKICENWKPVNFEALLTQMIRVYKFSVNKPSNEWFRFYLKSMTDSLIATRIGDRAKQLASAGNSVIVYRFVDDGSAISPSAPPSGAGSEFPYEVESSYLFLPRQVWGTSHDKKVFAVAEKLAENWANFILNGKLDGVNQAQNRSASYVKISKGEVHAIEENGFLSTSVRDFWYSVKSKAGIKPNP</sequence>
<feature type="transmembrane region" description="Helical" evidence="2">
    <location>
        <begin position="51"/>
        <end position="74"/>
    </location>
</feature>
<feature type="compositionally biased region" description="Polar residues" evidence="1">
    <location>
        <begin position="1"/>
        <end position="15"/>
    </location>
</feature>
<protein>
    <submittedName>
        <fullName evidence="5">Carboxylesterase type B domain-containing protein</fullName>
    </submittedName>
</protein>
<dbReference type="Gene3D" id="3.40.50.1820">
    <property type="entry name" value="alpha/beta hydrolase"/>
    <property type="match status" value="1"/>
</dbReference>
<dbReference type="InterPro" id="IPR029058">
    <property type="entry name" value="AB_hydrolase_fold"/>
</dbReference>
<feature type="compositionally biased region" description="Low complexity" evidence="1">
    <location>
        <begin position="16"/>
        <end position="28"/>
    </location>
</feature>
<keyword evidence="2" id="KW-1133">Transmembrane helix</keyword>
<dbReference type="PANTHER" id="PTHR11559">
    <property type="entry name" value="CARBOXYLESTERASE"/>
    <property type="match status" value="1"/>
</dbReference>